<evidence type="ECO:0008006" key="3">
    <source>
        <dbReference type="Google" id="ProtNLM"/>
    </source>
</evidence>
<dbReference type="RefSeq" id="WP_070791732.1">
    <property type="nucleotide sequence ID" value="NZ_MKIR01000004.1"/>
</dbReference>
<evidence type="ECO:0000313" key="1">
    <source>
        <dbReference type="EMBL" id="OFI50051.1"/>
    </source>
</evidence>
<dbReference type="SUPFAM" id="SSF52540">
    <property type="entry name" value="P-loop containing nucleoside triphosphate hydrolases"/>
    <property type="match status" value="1"/>
</dbReference>
<proteinExistence type="predicted"/>
<evidence type="ECO:0000313" key="2">
    <source>
        <dbReference type="Proteomes" id="UP000178622"/>
    </source>
</evidence>
<dbReference type="STRING" id="1859473.BG261_10435"/>
<reference evidence="2" key="1">
    <citation type="submission" date="2016-09" db="EMBL/GenBank/DDBJ databases">
        <title>Draft genome sequence of a novel species of the family Streptococcaceae isolated from flowers.</title>
        <authorList>
            <person name="Chuah L.-O."/>
            <person name="Yap K.-P."/>
            <person name="Thong K.L."/>
            <person name="Liong M.T."/>
            <person name="Ahmad R."/>
            <person name="Rusul G."/>
        </authorList>
    </citation>
    <scope>NUCLEOTIDE SEQUENCE [LARGE SCALE GENOMIC DNA]</scope>
    <source>
        <strain evidence="2">DF1</strain>
    </source>
</reference>
<dbReference type="OrthoDB" id="193997at2"/>
<dbReference type="AlphaFoldDB" id="A0A1E8GP72"/>
<accession>A0A1E8GP72</accession>
<comment type="caution">
    <text evidence="1">The sequence shown here is derived from an EMBL/GenBank/DDBJ whole genome shotgun (WGS) entry which is preliminary data.</text>
</comment>
<dbReference type="EMBL" id="MKIR01000004">
    <property type="protein sequence ID" value="OFI50051.1"/>
    <property type="molecule type" value="Genomic_DNA"/>
</dbReference>
<dbReference type="InterPro" id="IPR027417">
    <property type="entry name" value="P-loop_NTPase"/>
</dbReference>
<dbReference type="Gene3D" id="3.40.50.300">
    <property type="entry name" value="P-loop containing nucleotide triphosphate hydrolases"/>
    <property type="match status" value="1"/>
</dbReference>
<gene>
    <name evidence="1" type="ORF">BG261_10435</name>
</gene>
<sequence length="193" mass="22141">MSLFVIIGAQAVGKMSVGRTLEENINGKLLYNHQTIDLFANYLNYTEDAFRLSDLTRKELFQSFVKNPETNATDSLIFTVVINFGCQDDINFLHDISNIFTDAGQKVYLIELVTDVETRLSRNVHEERLNAKPSKRNLEFSRNEIIETNNNLQLVSTDGQVEKEFPTVNYIKIDNTDLSQKQVVDKIIKTFKL</sequence>
<protein>
    <recommendedName>
        <fullName evidence="3">Shikimate kinase</fullName>
    </recommendedName>
</protein>
<dbReference type="Proteomes" id="UP000178622">
    <property type="component" value="Unassembled WGS sequence"/>
</dbReference>
<organism evidence="1 2">
    <name type="scientific">Floricoccus tropicus</name>
    <dbReference type="NCBI Taxonomy" id="1859473"/>
    <lineage>
        <taxon>Bacteria</taxon>
        <taxon>Bacillati</taxon>
        <taxon>Bacillota</taxon>
        <taxon>Bacilli</taxon>
        <taxon>Lactobacillales</taxon>
        <taxon>Streptococcaceae</taxon>
        <taxon>Floricoccus</taxon>
    </lineage>
</organism>
<keyword evidence="2" id="KW-1185">Reference proteome</keyword>
<name>A0A1E8GP72_9LACT</name>